<sequence>MNQTNDATEIAADIDTAAFEHEVLSESARIPVIVDFWAPWCAPCRTLTPLLEREAHAAVASGKLRLVKVNLDANPELHRRYRIRGVPDVRVFKNGEEADSFTGVPATETLRAFVARWSGA</sequence>
<gene>
    <name evidence="10" type="ORF">Thpro_022846</name>
</gene>
<feature type="active site" description="Nucleophile" evidence="7">
    <location>
        <position position="41"/>
    </location>
</feature>
<evidence type="ECO:0000256" key="1">
    <source>
        <dbReference type="ARBA" id="ARBA00008987"/>
    </source>
</evidence>
<evidence type="ECO:0000256" key="8">
    <source>
        <dbReference type="PIRSR" id="PIRSR000077-4"/>
    </source>
</evidence>
<evidence type="ECO:0000256" key="5">
    <source>
        <dbReference type="ARBA" id="ARBA00023284"/>
    </source>
</evidence>
<comment type="caution">
    <text evidence="10">The sequence shown here is derived from an EMBL/GenBank/DDBJ whole genome shotgun (WGS) entry which is preliminary data.</text>
</comment>
<dbReference type="SUPFAM" id="SSF52833">
    <property type="entry name" value="Thioredoxin-like"/>
    <property type="match status" value="1"/>
</dbReference>
<dbReference type="Proteomes" id="UP000029273">
    <property type="component" value="Unassembled WGS sequence"/>
</dbReference>
<proteinExistence type="inferred from homology"/>
<keyword evidence="2" id="KW-0813">Transport</keyword>
<dbReference type="InterPro" id="IPR017937">
    <property type="entry name" value="Thioredoxin_CS"/>
</dbReference>
<dbReference type="Gene3D" id="3.40.30.10">
    <property type="entry name" value="Glutaredoxin"/>
    <property type="match status" value="1"/>
</dbReference>
<dbReference type="GO" id="GO:0015035">
    <property type="term" value="F:protein-disulfide reductase activity"/>
    <property type="evidence" value="ECO:0007669"/>
    <property type="project" value="InterPro"/>
</dbReference>
<dbReference type="RefSeq" id="WP_161489996.1">
    <property type="nucleotide sequence ID" value="NZ_JQSG02000006.1"/>
</dbReference>
<protein>
    <recommendedName>
        <fullName evidence="6">Thioredoxin</fullName>
    </recommendedName>
</protein>
<dbReference type="GO" id="GO:0005737">
    <property type="term" value="C:cytoplasm"/>
    <property type="evidence" value="ECO:0007669"/>
    <property type="project" value="TreeGrafter"/>
</dbReference>
<dbReference type="PROSITE" id="PS51352">
    <property type="entry name" value="THIOREDOXIN_2"/>
    <property type="match status" value="1"/>
</dbReference>
<dbReference type="PANTHER" id="PTHR45663">
    <property type="entry name" value="GEO12009P1"/>
    <property type="match status" value="1"/>
</dbReference>
<keyword evidence="11" id="KW-1185">Reference proteome</keyword>
<feature type="site" description="Contributes to redox potential value" evidence="7">
    <location>
        <position position="35"/>
    </location>
</feature>
<evidence type="ECO:0000313" key="11">
    <source>
        <dbReference type="Proteomes" id="UP000029273"/>
    </source>
</evidence>
<keyword evidence="4 8" id="KW-1015">Disulfide bond</keyword>
<feature type="site" description="Contributes to redox potential value" evidence="7">
    <location>
        <position position="43"/>
    </location>
</feature>
<dbReference type="AlphaFoldDB" id="A0A1A6C202"/>
<comment type="similarity">
    <text evidence="1 6">Belongs to the thioredoxin family.</text>
</comment>
<dbReference type="PRINTS" id="PR00421">
    <property type="entry name" value="THIOREDOXIN"/>
</dbReference>
<organism evidence="10 11">
    <name type="scientific">Acidihalobacter prosperus</name>
    <dbReference type="NCBI Taxonomy" id="160660"/>
    <lineage>
        <taxon>Bacteria</taxon>
        <taxon>Pseudomonadati</taxon>
        <taxon>Pseudomonadota</taxon>
        <taxon>Gammaproteobacteria</taxon>
        <taxon>Chromatiales</taxon>
        <taxon>Ectothiorhodospiraceae</taxon>
        <taxon>Acidihalobacter</taxon>
    </lineage>
</organism>
<evidence type="ECO:0000256" key="2">
    <source>
        <dbReference type="ARBA" id="ARBA00022448"/>
    </source>
</evidence>
<name>A0A1A6C202_9GAMM</name>
<evidence type="ECO:0000259" key="9">
    <source>
        <dbReference type="PROSITE" id="PS51352"/>
    </source>
</evidence>
<evidence type="ECO:0000256" key="4">
    <source>
        <dbReference type="ARBA" id="ARBA00023157"/>
    </source>
</evidence>
<dbReference type="InterPro" id="IPR036249">
    <property type="entry name" value="Thioredoxin-like_sf"/>
</dbReference>
<feature type="site" description="Contributes to redox potential value" evidence="7">
    <location>
        <position position="42"/>
    </location>
</feature>
<feature type="active site" description="Nucleophile" evidence="7">
    <location>
        <position position="44"/>
    </location>
</feature>
<dbReference type="EMBL" id="JQSG02000006">
    <property type="protein sequence ID" value="OBS08596.1"/>
    <property type="molecule type" value="Genomic_DNA"/>
</dbReference>
<dbReference type="InterPro" id="IPR013766">
    <property type="entry name" value="Thioredoxin_domain"/>
</dbReference>
<dbReference type="InterPro" id="IPR005746">
    <property type="entry name" value="Thioredoxin"/>
</dbReference>
<keyword evidence="3" id="KW-0249">Electron transport</keyword>
<reference evidence="10 11" key="1">
    <citation type="journal article" date="2014" name="Genome Announc.">
        <title>Draft Genome Sequence of the Iron-Oxidizing, Acidophilic, and Halotolerant 'Thiobacillus prosperus' Type Strain DSM 5130.</title>
        <authorList>
            <person name="Ossandon F.J."/>
            <person name="Cardenas J.P."/>
            <person name="Corbett M."/>
            <person name="Quatrini R."/>
            <person name="Holmes D.S."/>
            <person name="Watkin E."/>
        </authorList>
    </citation>
    <scope>NUCLEOTIDE SEQUENCE [LARGE SCALE GENOMIC DNA]</scope>
    <source>
        <strain evidence="10 11">DSM 5130</strain>
    </source>
</reference>
<dbReference type="PIRSF" id="PIRSF000077">
    <property type="entry name" value="Thioredoxin"/>
    <property type="match status" value="1"/>
</dbReference>
<dbReference type="Pfam" id="PF00085">
    <property type="entry name" value="Thioredoxin"/>
    <property type="match status" value="1"/>
</dbReference>
<dbReference type="OrthoDB" id="5784238at2"/>
<feature type="domain" description="Thioredoxin" evidence="9">
    <location>
        <begin position="1"/>
        <end position="119"/>
    </location>
</feature>
<dbReference type="PANTHER" id="PTHR45663:SF11">
    <property type="entry name" value="GEO12009P1"/>
    <property type="match status" value="1"/>
</dbReference>
<feature type="disulfide bond" description="Redox-active" evidence="8">
    <location>
        <begin position="41"/>
        <end position="44"/>
    </location>
</feature>
<evidence type="ECO:0000256" key="7">
    <source>
        <dbReference type="PIRSR" id="PIRSR000077-1"/>
    </source>
</evidence>
<dbReference type="PROSITE" id="PS00194">
    <property type="entry name" value="THIOREDOXIN_1"/>
    <property type="match status" value="1"/>
</dbReference>
<evidence type="ECO:0000313" key="10">
    <source>
        <dbReference type="EMBL" id="OBS08596.1"/>
    </source>
</evidence>
<evidence type="ECO:0000256" key="3">
    <source>
        <dbReference type="ARBA" id="ARBA00022982"/>
    </source>
</evidence>
<evidence type="ECO:0000256" key="6">
    <source>
        <dbReference type="PIRNR" id="PIRNR000077"/>
    </source>
</evidence>
<accession>A0A1A6C202</accession>
<keyword evidence="5 8" id="KW-0676">Redox-active center</keyword>
<dbReference type="CDD" id="cd02947">
    <property type="entry name" value="TRX_family"/>
    <property type="match status" value="1"/>
</dbReference>